<proteinExistence type="predicted"/>
<reference evidence="2" key="1">
    <citation type="journal article" date="2023" name="Front. Plant Sci.">
        <title>Chromosomal-level genome assembly of Melastoma candidum provides insights into trichome evolution.</title>
        <authorList>
            <person name="Zhong Y."/>
            <person name="Wu W."/>
            <person name="Sun C."/>
            <person name="Zou P."/>
            <person name="Liu Y."/>
            <person name="Dai S."/>
            <person name="Zhou R."/>
        </authorList>
    </citation>
    <scope>NUCLEOTIDE SEQUENCE [LARGE SCALE GENOMIC DNA]</scope>
</reference>
<keyword evidence="2" id="KW-1185">Reference proteome</keyword>
<evidence type="ECO:0000313" key="2">
    <source>
        <dbReference type="Proteomes" id="UP001057402"/>
    </source>
</evidence>
<gene>
    <name evidence="1" type="ORF">MLD38_012162</name>
</gene>
<accession>A0ACB9R5E7</accession>
<evidence type="ECO:0000313" key="1">
    <source>
        <dbReference type="EMBL" id="KAI4374128.1"/>
    </source>
</evidence>
<comment type="caution">
    <text evidence="1">The sequence shown here is derived from an EMBL/GenBank/DDBJ whole genome shotgun (WGS) entry which is preliminary data.</text>
</comment>
<sequence length="91" mass="9800">MSFAAASARSFCRSSISRATSGASRTASKSPRSIPRVSSPRILRSPVEMSSFCMESMLPYHTATASSLLTSMLAVSRRTCGWNSEDCNDDV</sequence>
<dbReference type="Proteomes" id="UP001057402">
    <property type="component" value="Chromosome 4"/>
</dbReference>
<organism evidence="1 2">
    <name type="scientific">Melastoma candidum</name>
    <dbReference type="NCBI Taxonomy" id="119954"/>
    <lineage>
        <taxon>Eukaryota</taxon>
        <taxon>Viridiplantae</taxon>
        <taxon>Streptophyta</taxon>
        <taxon>Embryophyta</taxon>
        <taxon>Tracheophyta</taxon>
        <taxon>Spermatophyta</taxon>
        <taxon>Magnoliopsida</taxon>
        <taxon>eudicotyledons</taxon>
        <taxon>Gunneridae</taxon>
        <taxon>Pentapetalae</taxon>
        <taxon>rosids</taxon>
        <taxon>malvids</taxon>
        <taxon>Myrtales</taxon>
        <taxon>Melastomataceae</taxon>
        <taxon>Melastomatoideae</taxon>
        <taxon>Melastomateae</taxon>
        <taxon>Melastoma</taxon>
    </lineage>
</organism>
<name>A0ACB9R5E7_9MYRT</name>
<dbReference type="EMBL" id="CM042883">
    <property type="protein sequence ID" value="KAI4374128.1"/>
    <property type="molecule type" value="Genomic_DNA"/>
</dbReference>
<protein>
    <submittedName>
        <fullName evidence="1">Uncharacterized protein</fullName>
    </submittedName>
</protein>